<dbReference type="InParanoid" id="A0A0D0A8R5"/>
<gene>
    <name evidence="1" type="ORF">CY34DRAFT_809716</name>
</gene>
<dbReference type="EMBL" id="KN835410">
    <property type="protein sequence ID" value="KIK38116.1"/>
    <property type="molecule type" value="Genomic_DNA"/>
</dbReference>
<dbReference type="OrthoDB" id="10449840at2759"/>
<protein>
    <submittedName>
        <fullName evidence="1">Uncharacterized protein</fullName>
    </submittedName>
</protein>
<proteinExistence type="predicted"/>
<keyword evidence="2" id="KW-1185">Reference proteome</keyword>
<sequence>MAYMHRRTKHQFAKYTSQCHTWQIRITVKQGNSLICRTYVNDSKVNGTWQPHSPRIRRARPS</sequence>
<dbReference type="AlphaFoldDB" id="A0A0D0A8R5"/>
<evidence type="ECO:0000313" key="2">
    <source>
        <dbReference type="Proteomes" id="UP000054485"/>
    </source>
</evidence>
<organism evidence="1 2">
    <name type="scientific">Suillus luteus UH-Slu-Lm8-n1</name>
    <dbReference type="NCBI Taxonomy" id="930992"/>
    <lineage>
        <taxon>Eukaryota</taxon>
        <taxon>Fungi</taxon>
        <taxon>Dikarya</taxon>
        <taxon>Basidiomycota</taxon>
        <taxon>Agaricomycotina</taxon>
        <taxon>Agaricomycetes</taxon>
        <taxon>Agaricomycetidae</taxon>
        <taxon>Boletales</taxon>
        <taxon>Suillineae</taxon>
        <taxon>Suillaceae</taxon>
        <taxon>Suillus</taxon>
    </lineage>
</organism>
<reference evidence="2" key="2">
    <citation type="submission" date="2015-01" db="EMBL/GenBank/DDBJ databases">
        <title>Evolutionary Origins and Diversification of the Mycorrhizal Mutualists.</title>
        <authorList>
            <consortium name="DOE Joint Genome Institute"/>
            <consortium name="Mycorrhizal Genomics Consortium"/>
            <person name="Kohler A."/>
            <person name="Kuo A."/>
            <person name="Nagy L.G."/>
            <person name="Floudas D."/>
            <person name="Copeland A."/>
            <person name="Barry K.W."/>
            <person name="Cichocki N."/>
            <person name="Veneault-Fourrey C."/>
            <person name="LaButti K."/>
            <person name="Lindquist E.A."/>
            <person name="Lipzen A."/>
            <person name="Lundell T."/>
            <person name="Morin E."/>
            <person name="Murat C."/>
            <person name="Riley R."/>
            <person name="Ohm R."/>
            <person name="Sun H."/>
            <person name="Tunlid A."/>
            <person name="Henrissat B."/>
            <person name="Grigoriev I.V."/>
            <person name="Hibbett D.S."/>
            <person name="Martin F."/>
        </authorList>
    </citation>
    <scope>NUCLEOTIDE SEQUENCE [LARGE SCALE GENOMIC DNA]</scope>
    <source>
        <strain evidence="2">UH-Slu-Lm8-n1</strain>
    </source>
</reference>
<reference evidence="1 2" key="1">
    <citation type="submission" date="2014-04" db="EMBL/GenBank/DDBJ databases">
        <authorList>
            <consortium name="DOE Joint Genome Institute"/>
            <person name="Kuo A."/>
            <person name="Ruytinx J."/>
            <person name="Rineau F."/>
            <person name="Colpaert J."/>
            <person name="Kohler A."/>
            <person name="Nagy L.G."/>
            <person name="Floudas D."/>
            <person name="Copeland A."/>
            <person name="Barry K.W."/>
            <person name="Cichocki N."/>
            <person name="Veneault-Fourrey C."/>
            <person name="LaButti K."/>
            <person name="Lindquist E.A."/>
            <person name="Lipzen A."/>
            <person name="Lundell T."/>
            <person name="Morin E."/>
            <person name="Murat C."/>
            <person name="Sun H."/>
            <person name="Tunlid A."/>
            <person name="Henrissat B."/>
            <person name="Grigoriev I.V."/>
            <person name="Hibbett D.S."/>
            <person name="Martin F."/>
            <person name="Nordberg H.P."/>
            <person name="Cantor M.N."/>
            <person name="Hua S.X."/>
        </authorList>
    </citation>
    <scope>NUCLEOTIDE SEQUENCE [LARGE SCALE GENOMIC DNA]</scope>
    <source>
        <strain evidence="1 2">UH-Slu-Lm8-n1</strain>
    </source>
</reference>
<accession>A0A0D0A8R5</accession>
<name>A0A0D0A8R5_9AGAM</name>
<evidence type="ECO:0000313" key="1">
    <source>
        <dbReference type="EMBL" id="KIK38116.1"/>
    </source>
</evidence>
<dbReference type="HOGENOM" id="CLU_2905673_0_0_1"/>
<dbReference type="Proteomes" id="UP000054485">
    <property type="component" value="Unassembled WGS sequence"/>
</dbReference>